<dbReference type="EMBL" id="CP051142">
    <property type="protein sequence ID" value="QIX01235.1"/>
    <property type="molecule type" value="Genomic_DNA"/>
</dbReference>
<dbReference type="AlphaFoldDB" id="A0A6H0Y2U3"/>
<organism evidence="2 3">
    <name type="scientific">Peltaster fructicola</name>
    <dbReference type="NCBI Taxonomy" id="286661"/>
    <lineage>
        <taxon>Eukaryota</taxon>
        <taxon>Fungi</taxon>
        <taxon>Dikarya</taxon>
        <taxon>Ascomycota</taxon>
        <taxon>Pezizomycotina</taxon>
        <taxon>Dothideomycetes</taxon>
        <taxon>Dothideomycetes incertae sedis</taxon>
        <taxon>Peltaster</taxon>
    </lineage>
</organism>
<keyword evidence="3" id="KW-1185">Reference proteome</keyword>
<dbReference type="OrthoDB" id="3638023at2759"/>
<dbReference type="Proteomes" id="UP000503462">
    <property type="component" value="Chromosome 4"/>
</dbReference>
<sequence>MLGLSHLLALGLTSIAAANAAGTATFVLADRASYSLSGTYTATLTGSGIDIIGVANAPAATSPANGLDVHIGSDLKKQLGPVVEKYCSGNDHNECYNQIRSVVVSQNTDIQVRQALAPAVVLGTVLVALVSVWVQWFFAENAKNALVPDVHIPAVQLGQASSIYASSISVIALATGTETPFATITPQASLTFKPSPALITPAAVTTVAADTGSNKKGDIVYKITESQARRWQEILARTNNTFCELAEHMSRSLKARSGYNPLWSNVLCGSEVLLANMYAGGQAAGLTYALPERFNWVDHDANEAMHLVQQYARQNAPNFGIGAVQADRYGIAAFTVSRAVLLQGNTLVGDSTTPSPIVIAAVDIDLAHPPGSACEDHSTTVGIAGCRFQGNIEACTTFYASTTTCLESSITAISGKRYILTTNILPWTVNDPTPYPSEVSTTAAAAPAPTDNVRHVDQGDLRCGNRSDSGNAKYFVDRDMLIKAADFFCDKQIQKKVYWPPGKVPDDQKHIEMHYNDHEGDPVLVSMDIGSDPGCPAVSFLTSDARSMCIDRLMNPIDGCDTQNPGAHYWWKQGGTFYRDCVTWSIRRDPDWIFSGLGAAPPQNKIDDSWRSLGGAIAGLGMMDDKKLQSDLNKNC</sequence>
<evidence type="ECO:0008006" key="4">
    <source>
        <dbReference type="Google" id="ProtNLM"/>
    </source>
</evidence>
<accession>A0A6H0Y2U3</accession>
<evidence type="ECO:0000313" key="2">
    <source>
        <dbReference type="EMBL" id="QIX01235.1"/>
    </source>
</evidence>
<keyword evidence="1" id="KW-0732">Signal</keyword>
<evidence type="ECO:0000256" key="1">
    <source>
        <dbReference type="SAM" id="SignalP"/>
    </source>
</evidence>
<name>A0A6H0Y2U3_9PEZI</name>
<gene>
    <name evidence="2" type="ORF">AMS68_006752</name>
</gene>
<reference evidence="2 3" key="1">
    <citation type="journal article" date="2016" name="Sci. Rep.">
        <title>Peltaster fructicola genome reveals evolution from an invasive phytopathogen to an ectophytic parasite.</title>
        <authorList>
            <person name="Xu C."/>
            <person name="Chen H."/>
            <person name="Gleason M.L."/>
            <person name="Xu J.R."/>
            <person name="Liu H."/>
            <person name="Zhang R."/>
            <person name="Sun G."/>
        </authorList>
    </citation>
    <scope>NUCLEOTIDE SEQUENCE [LARGE SCALE GENOMIC DNA]</scope>
    <source>
        <strain evidence="2 3">LNHT1506</strain>
    </source>
</reference>
<proteinExistence type="predicted"/>
<protein>
    <recommendedName>
        <fullName evidence="4">SCP domain-containing protein</fullName>
    </recommendedName>
</protein>
<evidence type="ECO:0000313" key="3">
    <source>
        <dbReference type="Proteomes" id="UP000503462"/>
    </source>
</evidence>
<feature type="signal peptide" evidence="1">
    <location>
        <begin position="1"/>
        <end position="20"/>
    </location>
</feature>
<feature type="chain" id="PRO_5026211294" description="SCP domain-containing protein" evidence="1">
    <location>
        <begin position="21"/>
        <end position="636"/>
    </location>
</feature>